<keyword evidence="1" id="KW-0732">Signal</keyword>
<evidence type="ECO:0000313" key="2">
    <source>
        <dbReference type="EMBL" id="SDL54019.1"/>
    </source>
</evidence>
<evidence type="ECO:0000313" key="3">
    <source>
        <dbReference type="Proteomes" id="UP000199068"/>
    </source>
</evidence>
<dbReference type="AlphaFoldDB" id="A0A1G9KWL4"/>
<name>A0A1G9KWL4_9FIRM</name>
<keyword evidence="3" id="KW-1185">Reference proteome</keyword>
<reference evidence="2 3" key="1">
    <citation type="submission" date="2016-10" db="EMBL/GenBank/DDBJ databases">
        <authorList>
            <person name="de Groot N.N."/>
        </authorList>
    </citation>
    <scope>NUCLEOTIDE SEQUENCE [LARGE SCALE GENOMIC DNA]</scope>
    <source>
        <strain evidence="2 3">DSM 797</strain>
    </source>
</reference>
<proteinExistence type="predicted"/>
<dbReference type="EMBL" id="FNGW01000002">
    <property type="protein sequence ID" value="SDL54019.1"/>
    <property type="molecule type" value="Genomic_DNA"/>
</dbReference>
<evidence type="ECO:0008006" key="4">
    <source>
        <dbReference type="Google" id="ProtNLM"/>
    </source>
</evidence>
<accession>A0A1G9KWL4</accession>
<evidence type="ECO:0000256" key="1">
    <source>
        <dbReference type="SAM" id="SignalP"/>
    </source>
</evidence>
<protein>
    <recommendedName>
        <fullName evidence="4">Lipoprotein</fullName>
    </recommendedName>
</protein>
<dbReference type="RefSeq" id="WP_092724284.1">
    <property type="nucleotide sequence ID" value="NZ_FNGW01000002.1"/>
</dbReference>
<gene>
    <name evidence="2" type="ORF">SAMN04515677_102291</name>
</gene>
<organism evidence="2 3">
    <name type="scientific">Romboutsia lituseburensis DSM 797</name>
    <dbReference type="NCBI Taxonomy" id="1121325"/>
    <lineage>
        <taxon>Bacteria</taxon>
        <taxon>Bacillati</taxon>
        <taxon>Bacillota</taxon>
        <taxon>Clostridia</taxon>
        <taxon>Peptostreptococcales</taxon>
        <taxon>Peptostreptococcaceae</taxon>
        <taxon>Romboutsia</taxon>
    </lineage>
</organism>
<dbReference type="PROSITE" id="PS51257">
    <property type="entry name" value="PROKAR_LIPOPROTEIN"/>
    <property type="match status" value="1"/>
</dbReference>
<feature type="chain" id="PRO_5039067405" description="Lipoprotein" evidence="1">
    <location>
        <begin position="24"/>
        <end position="352"/>
    </location>
</feature>
<feature type="signal peptide" evidence="1">
    <location>
        <begin position="1"/>
        <end position="23"/>
    </location>
</feature>
<sequence>MSIRKFFIILIALSMLIFSGCSSTDAISENNSPDIVVKGLTLKVSLIQTAYEMYNVNVSNPNKFSESYYKNSSRSDYKHYKWLVKTYESMDIEMKKVLNNLFLSRDSWDYINSVITLDDDCSVEDIVNKINSDNSLNLPDFLKKDLDKFLKYFYSEYFKDYINKKDNFYEKKAHELNKKLSINDVNALKFVEKVSGVTLDKNYKSLMYYSFNPVETHSFEYDNFMVSTISPNSTILDVVSLPFYKYSRPLFKTLSTNEDFLALSTQLQKNQNFVNMYNDLYTTSYPFEDWCLENLISGFAKYLDYRYYGSTYEHSNYVYDLKFYNYLKDINFNPNKTSLEKVSLDFYKSILN</sequence>
<dbReference type="Proteomes" id="UP000199068">
    <property type="component" value="Unassembled WGS sequence"/>
</dbReference>